<dbReference type="Gene3D" id="1.10.400.10">
    <property type="entry name" value="GI Alpha 1, domain 2-like"/>
    <property type="match status" value="1"/>
</dbReference>
<keyword evidence="8" id="KW-0449">Lipoprotein</keyword>
<dbReference type="GO" id="GO:0005525">
    <property type="term" value="F:GTP binding"/>
    <property type="evidence" value="ECO:0007669"/>
    <property type="project" value="UniProtKB-KW"/>
</dbReference>
<dbReference type="InterPro" id="IPR011025">
    <property type="entry name" value="GproteinA_insert"/>
</dbReference>
<dbReference type="SUPFAM" id="SSF52540">
    <property type="entry name" value="P-loop containing nucleoside triphosphate hydrolases"/>
    <property type="match status" value="1"/>
</dbReference>
<dbReference type="PROSITE" id="PS51882">
    <property type="entry name" value="G_ALPHA"/>
    <property type="match status" value="1"/>
</dbReference>
<evidence type="ECO:0000256" key="7">
    <source>
        <dbReference type="ARBA" id="ARBA00023224"/>
    </source>
</evidence>
<keyword evidence="12" id="KW-1185">Reference proteome</keyword>
<keyword evidence="4 10" id="KW-0460">Magnesium</keyword>
<feature type="binding site" evidence="9">
    <location>
        <begin position="178"/>
        <end position="184"/>
    </location>
    <ligand>
        <name>GTP</name>
        <dbReference type="ChEBI" id="CHEBI:37565"/>
    </ligand>
</feature>
<dbReference type="FunFam" id="3.40.50.300:FF:003800">
    <property type="entry name" value="Guanine nucleotide-binding protein G(k) subunit alpha"/>
    <property type="match status" value="1"/>
</dbReference>
<dbReference type="GO" id="GO:0001664">
    <property type="term" value="F:G protein-coupled receptor binding"/>
    <property type="evidence" value="ECO:0007669"/>
    <property type="project" value="TreeGrafter"/>
</dbReference>
<evidence type="ECO:0000256" key="4">
    <source>
        <dbReference type="ARBA" id="ARBA00022842"/>
    </source>
</evidence>
<dbReference type="SMART" id="SM00275">
    <property type="entry name" value="G_alpha"/>
    <property type="match status" value="1"/>
</dbReference>
<name>A0A9P1IV71_9PELO</name>
<keyword evidence="7" id="KW-0807">Transducer</keyword>
<feature type="binding site" evidence="9">
    <location>
        <begin position="272"/>
        <end position="275"/>
    </location>
    <ligand>
        <name>GTP</name>
        <dbReference type="ChEBI" id="CHEBI:37565"/>
    </ligand>
</feature>
<keyword evidence="6" id="KW-0564">Palmitate</keyword>
<dbReference type="AlphaFoldDB" id="A0A9P1IV71"/>
<keyword evidence="3 9" id="KW-0547">Nucleotide-binding</keyword>
<accession>A0A9P1IV71</accession>
<evidence type="ECO:0000256" key="10">
    <source>
        <dbReference type="PIRSR" id="PIRSR601019-2"/>
    </source>
</evidence>
<sequence length="355" mass="40907">MGSCESIIQPADTREQIKISKQIEKELDKKSNLLLQKVLLLGPGESGKSTVLKQMRLMHHKGFSNVELLEKKCLIFINILQGIKALLDFANENSLHLKDEEFEAETVVLNAIKKKGLDDVEMDSELIRSLKKLWVAEAVQIAYTNRAKFHLTESIEYFFDNLDRIAEPEFLPSYQDILHTRAPTTGVVQVEFVTKMIKFMVFDVGGQRSERKKWIHCFDDVNAVLFIVAVSEFDQCIVEDGITNRVDDAIRLFNEIANSRYFDKSSMILFMNKIDLFQKKIGRVFISNHFNDFKKENTYENGMAFFKRKFEKVIRSKTKKPYVHETCAVSDTVQIVINSVIDTVVQENLKDTGMI</sequence>
<feature type="binding site" evidence="9">
    <location>
        <begin position="45"/>
        <end position="50"/>
    </location>
    <ligand>
        <name>GTP</name>
        <dbReference type="ChEBI" id="CHEBI:37565"/>
    </ligand>
</feature>
<dbReference type="Proteomes" id="UP001152747">
    <property type="component" value="Unassembled WGS sequence"/>
</dbReference>
<evidence type="ECO:0000256" key="9">
    <source>
        <dbReference type="PIRSR" id="PIRSR601019-1"/>
    </source>
</evidence>
<dbReference type="Pfam" id="PF00503">
    <property type="entry name" value="G-alpha"/>
    <property type="match status" value="1"/>
</dbReference>
<dbReference type="GO" id="GO:0046872">
    <property type="term" value="F:metal ion binding"/>
    <property type="evidence" value="ECO:0007669"/>
    <property type="project" value="UniProtKB-KW"/>
</dbReference>
<feature type="binding site" evidence="10">
    <location>
        <position position="49"/>
    </location>
    <ligand>
        <name>Mg(2+)</name>
        <dbReference type="ChEBI" id="CHEBI:18420"/>
    </ligand>
</feature>
<dbReference type="OrthoDB" id="5817230at2759"/>
<dbReference type="EMBL" id="CANHGI010000005">
    <property type="protein sequence ID" value="CAI5452793.1"/>
    <property type="molecule type" value="Genomic_DNA"/>
</dbReference>
<evidence type="ECO:0000256" key="2">
    <source>
        <dbReference type="ARBA" id="ARBA00022723"/>
    </source>
</evidence>
<dbReference type="GO" id="GO:0007188">
    <property type="term" value="P:adenylate cyclase-modulating G protein-coupled receptor signaling pathway"/>
    <property type="evidence" value="ECO:0007669"/>
    <property type="project" value="TreeGrafter"/>
</dbReference>
<dbReference type="GO" id="GO:0003924">
    <property type="term" value="F:GTPase activity"/>
    <property type="evidence" value="ECO:0007669"/>
    <property type="project" value="InterPro"/>
</dbReference>
<reference evidence="11" key="1">
    <citation type="submission" date="2022-11" db="EMBL/GenBank/DDBJ databases">
        <authorList>
            <person name="Kikuchi T."/>
        </authorList>
    </citation>
    <scope>NUCLEOTIDE SEQUENCE</scope>
    <source>
        <strain evidence="11">PS1010</strain>
    </source>
</reference>
<feature type="binding site" evidence="9">
    <location>
        <begin position="203"/>
        <end position="207"/>
    </location>
    <ligand>
        <name>GTP</name>
        <dbReference type="ChEBI" id="CHEBI:37565"/>
    </ligand>
</feature>
<evidence type="ECO:0000256" key="8">
    <source>
        <dbReference type="ARBA" id="ARBA00023288"/>
    </source>
</evidence>
<dbReference type="InterPro" id="IPR001019">
    <property type="entry name" value="Gprotein_alpha_su"/>
</dbReference>
<dbReference type="PANTHER" id="PTHR10218:SF225">
    <property type="entry name" value="GUANINE NUCLEOTIDE-BINDING PROTEIN ALPHA-10 SUBUNIT"/>
    <property type="match status" value="1"/>
</dbReference>
<evidence type="ECO:0000256" key="1">
    <source>
        <dbReference type="ARBA" id="ARBA00022707"/>
    </source>
</evidence>
<dbReference type="SUPFAM" id="SSF47895">
    <property type="entry name" value="Transducin (alpha subunit), insertion domain"/>
    <property type="match status" value="1"/>
</dbReference>
<dbReference type="GO" id="GO:0005737">
    <property type="term" value="C:cytoplasm"/>
    <property type="evidence" value="ECO:0007669"/>
    <property type="project" value="TreeGrafter"/>
</dbReference>
<keyword evidence="2 10" id="KW-0479">Metal-binding</keyword>
<evidence type="ECO:0000313" key="11">
    <source>
        <dbReference type="EMBL" id="CAI5452793.1"/>
    </source>
</evidence>
<dbReference type="PANTHER" id="PTHR10218">
    <property type="entry name" value="GTP-BINDING PROTEIN ALPHA SUBUNIT"/>
    <property type="match status" value="1"/>
</dbReference>
<dbReference type="CDD" id="cd00066">
    <property type="entry name" value="G-alpha"/>
    <property type="match status" value="1"/>
</dbReference>
<evidence type="ECO:0000256" key="6">
    <source>
        <dbReference type="ARBA" id="ARBA00023139"/>
    </source>
</evidence>
<evidence type="ECO:0000256" key="5">
    <source>
        <dbReference type="ARBA" id="ARBA00023134"/>
    </source>
</evidence>
<dbReference type="InterPro" id="IPR027417">
    <property type="entry name" value="P-loop_NTPase"/>
</dbReference>
<dbReference type="Gene3D" id="3.40.50.300">
    <property type="entry name" value="P-loop containing nucleotide triphosphate hydrolases"/>
    <property type="match status" value="1"/>
</dbReference>
<dbReference type="PRINTS" id="PR00318">
    <property type="entry name" value="GPROTEINA"/>
</dbReference>
<evidence type="ECO:0000313" key="12">
    <source>
        <dbReference type="Proteomes" id="UP001152747"/>
    </source>
</evidence>
<dbReference type="GO" id="GO:0031683">
    <property type="term" value="F:G-protein beta/gamma-subunit complex binding"/>
    <property type="evidence" value="ECO:0007669"/>
    <property type="project" value="InterPro"/>
</dbReference>
<evidence type="ECO:0000256" key="3">
    <source>
        <dbReference type="ARBA" id="ARBA00022741"/>
    </source>
</evidence>
<gene>
    <name evidence="11" type="ORF">CAMP_LOCUS15430</name>
</gene>
<keyword evidence="1" id="KW-0519">Myristate</keyword>
<keyword evidence="5 9" id="KW-0342">GTP-binding</keyword>
<feature type="binding site" evidence="10">
    <location>
        <position position="184"/>
    </location>
    <ligand>
        <name>Mg(2+)</name>
        <dbReference type="ChEBI" id="CHEBI:18420"/>
    </ligand>
</feature>
<organism evidence="11 12">
    <name type="scientific">Caenorhabditis angaria</name>
    <dbReference type="NCBI Taxonomy" id="860376"/>
    <lineage>
        <taxon>Eukaryota</taxon>
        <taxon>Metazoa</taxon>
        <taxon>Ecdysozoa</taxon>
        <taxon>Nematoda</taxon>
        <taxon>Chromadorea</taxon>
        <taxon>Rhabditida</taxon>
        <taxon>Rhabditina</taxon>
        <taxon>Rhabditomorpha</taxon>
        <taxon>Rhabditoidea</taxon>
        <taxon>Rhabditidae</taxon>
        <taxon>Peloderinae</taxon>
        <taxon>Caenorhabditis</taxon>
    </lineage>
</organism>
<proteinExistence type="predicted"/>
<protein>
    <submittedName>
        <fullName evidence="11">Uncharacterized protein</fullName>
    </submittedName>
</protein>
<feature type="binding site" evidence="9">
    <location>
        <position position="328"/>
    </location>
    <ligand>
        <name>GTP</name>
        <dbReference type="ChEBI" id="CHEBI:37565"/>
    </ligand>
</feature>
<dbReference type="GO" id="GO:0005834">
    <property type="term" value="C:heterotrimeric G-protein complex"/>
    <property type="evidence" value="ECO:0007669"/>
    <property type="project" value="TreeGrafter"/>
</dbReference>
<comment type="caution">
    <text evidence="11">The sequence shown here is derived from an EMBL/GenBank/DDBJ whole genome shotgun (WGS) entry which is preliminary data.</text>
</comment>